<dbReference type="Pfam" id="PF13328">
    <property type="entry name" value="HD_4"/>
    <property type="match status" value="1"/>
</dbReference>
<dbReference type="SUPFAM" id="SSF55021">
    <property type="entry name" value="ACT-like"/>
    <property type="match status" value="1"/>
</dbReference>
<evidence type="ECO:0000313" key="4">
    <source>
        <dbReference type="EMBL" id="AWI34299.1"/>
    </source>
</evidence>
<dbReference type="CDD" id="cd00077">
    <property type="entry name" value="HDc"/>
    <property type="match status" value="1"/>
</dbReference>
<dbReference type="KEGG" id="had:CDV25_05645"/>
<comment type="similarity">
    <text evidence="1">Belongs to the relA/spoT family.</text>
</comment>
<reference evidence="4 5" key="1">
    <citation type="submission" date="2017-06" db="EMBL/GenBank/DDBJ databases">
        <title>Complete genome of Helicobacter apodemus.</title>
        <authorList>
            <person name="Cho S."/>
        </authorList>
    </citation>
    <scope>NUCLEOTIDE SEQUENCE [LARGE SCALE GENOMIC DNA]</scope>
    <source>
        <strain evidence="5">SNUVETPUB-15-01</strain>
    </source>
</reference>
<dbReference type="GO" id="GO:0005886">
    <property type="term" value="C:plasma membrane"/>
    <property type="evidence" value="ECO:0007669"/>
    <property type="project" value="TreeGrafter"/>
</dbReference>
<dbReference type="EMBL" id="CP021886">
    <property type="protein sequence ID" value="AWI34299.1"/>
    <property type="molecule type" value="Genomic_DNA"/>
</dbReference>
<dbReference type="Pfam" id="PF02824">
    <property type="entry name" value="TGS"/>
    <property type="match status" value="1"/>
</dbReference>
<dbReference type="GO" id="GO:0008728">
    <property type="term" value="F:GTP diphosphokinase activity"/>
    <property type="evidence" value="ECO:0007669"/>
    <property type="project" value="TreeGrafter"/>
</dbReference>
<dbReference type="InterPro" id="IPR007685">
    <property type="entry name" value="RelA_SpoT"/>
</dbReference>
<dbReference type="CDD" id="cd02116">
    <property type="entry name" value="ACT"/>
    <property type="match status" value="1"/>
</dbReference>
<evidence type="ECO:0000259" key="2">
    <source>
        <dbReference type="SMART" id="SM00471"/>
    </source>
</evidence>
<dbReference type="InterPro" id="IPR045865">
    <property type="entry name" value="ACT-like_dom_sf"/>
</dbReference>
<dbReference type="SUPFAM" id="SSF81301">
    <property type="entry name" value="Nucleotidyltransferase"/>
    <property type="match status" value="1"/>
</dbReference>
<dbReference type="NCBIfam" id="TIGR00691">
    <property type="entry name" value="spoT_relA"/>
    <property type="match status" value="1"/>
</dbReference>
<dbReference type="FunFam" id="3.10.20.30:FF:000002">
    <property type="entry name" value="GTP pyrophosphokinase (RelA/SpoT)"/>
    <property type="match status" value="1"/>
</dbReference>
<dbReference type="SMART" id="SM00471">
    <property type="entry name" value="HDc"/>
    <property type="match status" value="1"/>
</dbReference>
<dbReference type="PANTHER" id="PTHR21262">
    <property type="entry name" value="GUANOSINE-3',5'-BIS DIPHOSPHATE 3'-PYROPHOSPHOHYDROLASE"/>
    <property type="match status" value="1"/>
</dbReference>
<dbReference type="Gene3D" id="3.30.460.10">
    <property type="entry name" value="Beta Polymerase, domain 2"/>
    <property type="match status" value="1"/>
</dbReference>
<dbReference type="PANTHER" id="PTHR21262:SF36">
    <property type="entry name" value="BIFUNCTIONAL (P)PPGPP SYNTHASE_HYDROLASE SPOT"/>
    <property type="match status" value="1"/>
</dbReference>
<evidence type="ECO:0000313" key="5">
    <source>
        <dbReference type="Proteomes" id="UP000244890"/>
    </source>
</evidence>
<dbReference type="InterPro" id="IPR043519">
    <property type="entry name" value="NT_sf"/>
</dbReference>
<dbReference type="InterPro" id="IPR002912">
    <property type="entry name" value="ACT_dom"/>
</dbReference>
<dbReference type="InterPro" id="IPR012675">
    <property type="entry name" value="Beta-grasp_dom_sf"/>
</dbReference>
<dbReference type="Pfam" id="PF04607">
    <property type="entry name" value="RelA_SpoT"/>
    <property type="match status" value="1"/>
</dbReference>
<proteinExistence type="inferred from homology"/>
<protein>
    <submittedName>
        <fullName evidence="4">Penta-phosphate guanosine-3'-pyrophosphohydrolase</fullName>
    </submittedName>
</protein>
<dbReference type="AlphaFoldDB" id="A0A2U8FDK2"/>
<feature type="domain" description="HD/PDEase" evidence="2">
    <location>
        <begin position="48"/>
        <end position="168"/>
    </location>
</feature>
<dbReference type="InterPro" id="IPR004811">
    <property type="entry name" value="RelA/Spo_fam"/>
</dbReference>
<dbReference type="InterPro" id="IPR004095">
    <property type="entry name" value="TGS"/>
</dbReference>
<comment type="function">
    <text evidence="1">In eubacteria ppGpp (guanosine 3'-diphosphate 5'-diphosphate) is a mediator of the stringent response that coordinates a variety of cellular activities in response to changes in nutritional abundance.</text>
</comment>
<keyword evidence="4" id="KW-0378">Hydrolase</keyword>
<dbReference type="InterPro" id="IPR003607">
    <property type="entry name" value="HD/PDEase_dom"/>
</dbReference>
<dbReference type="Gene3D" id="1.10.3210.10">
    <property type="entry name" value="Hypothetical protein af1432"/>
    <property type="match status" value="1"/>
</dbReference>
<name>A0A2U8FDK2_9HELI</name>
<dbReference type="CDD" id="cd05399">
    <property type="entry name" value="NT_Rel-Spo_like"/>
    <property type="match status" value="1"/>
</dbReference>
<dbReference type="RefSeq" id="WP_108911124.1">
    <property type="nucleotide sequence ID" value="NZ_CP021886.1"/>
</dbReference>
<dbReference type="Gene3D" id="3.10.20.30">
    <property type="match status" value="1"/>
</dbReference>
<dbReference type="GO" id="GO:0008893">
    <property type="term" value="F:guanosine-3',5'-bis(diphosphate) 3'-diphosphatase activity"/>
    <property type="evidence" value="ECO:0007669"/>
    <property type="project" value="TreeGrafter"/>
</dbReference>
<dbReference type="SUPFAM" id="SSF109604">
    <property type="entry name" value="HD-domain/PDEase-like"/>
    <property type="match status" value="1"/>
</dbReference>
<evidence type="ECO:0000259" key="3">
    <source>
        <dbReference type="SMART" id="SM00954"/>
    </source>
</evidence>
<organism evidence="4 5">
    <name type="scientific">Helicobacter apodemus</name>
    <dbReference type="NCBI Taxonomy" id="135569"/>
    <lineage>
        <taxon>Bacteria</taxon>
        <taxon>Pseudomonadati</taxon>
        <taxon>Campylobacterota</taxon>
        <taxon>Epsilonproteobacteria</taxon>
        <taxon>Campylobacterales</taxon>
        <taxon>Helicobacteraceae</taxon>
        <taxon>Helicobacter</taxon>
    </lineage>
</organism>
<dbReference type="OrthoDB" id="9805041at2"/>
<sequence>MDFLKKVREITSPNKAIELLYSMVEEVPSIQNAIAFATQAHQGQVRKSGEPYIVHPLLVSCIVTYFGGDEEMVCAALLHDVVEDTPYTLEEVKRDYGADVASLVDGLTKIVAIRAEELPSSYSSEKLVVAALSFRKMLITSVKDVRVLVVKLCDRLHNMLTLDALAPNKQKRIAEETLVVYAPIAHRLGISSLKNELEDRSFYYIFPQEYKKIDDYFSRHKQMIQLKLNAFIQKVEKSLIQGGIPVGDFSITSRIKRHYSIYLKMQRKGISIDEVLDLLAIRVIVKNPLECYRALGILHLKYKPIMSRFKDYIALPKENGYQTIHSTLFDDSAIFEVQIRTEDMHKSAEYGIAAHWKYKTGGNNNAPSLEWLNKLQFQNNSVEEFYELVKNDLYREDIVVFSPDGDNYSLPIGAVVLDFAYAVHTEVGSRAKEAYVNNQKTSLLTRLKSGDIVKIVTASENILRCSWADAVKTSRAKSQIRNNCASRIKEIERKSAINIIATIFGKSAEEIERYLIESDLEDMAYRATTDISFLKDIKNRIENNYRQNIGFLTRIKTRILKLKELRFDNLAIYTNHTINQAVFDYCCHPKFGDGIIAFKNGSKAFVHHKLCDRAYLEIQKGVKMLYVNWFGDKLQTYKLIVALENQKGVLANFLQFLAKMDINVLSVELGSQKSNYATHCEMCFESHIRDTKEIKAKLGNRYKIIDVYALKDAYAN</sequence>
<dbReference type="SMART" id="SM00954">
    <property type="entry name" value="RelA_SpoT"/>
    <property type="match status" value="1"/>
</dbReference>
<accession>A0A2U8FDK2</accession>
<dbReference type="SUPFAM" id="SSF81271">
    <property type="entry name" value="TGS-like"/>
    <property type="match status" value="1"/>
</dbReference>
<dbReference type="FunFam" id="1.10.3210.10:FF:000001">
    <property type="entry name" value="GTP pyrophosphokinase RelA"/>
    <property type="match status" value="1"/>
</dbReference>
<dbReference type="GO" id="GO:0042594">
    <property type="term" value="P:response to starvation"/>
    <property type="evidence" value="ECO:0007669"/>
    <property type="project" value="TreeGrafter"/>
</dbReference>
<feature type="domain" description="RelA/SpoT" evidence="3">
    <location>
        <begin position="253"/>
        <end position="362"/>
    </location>
</feature>
<dbReference type="InterPro" id="IPR012676">
    <property type="entry name" value="TGS-like"/>
</dbReference>
<dbReference type="Pfam" id="PF01842">
    <property type="entry name" value="ACT"/>
    <property type="match status" value="1"/>
</dbReference>
<gene>
    <name evidence="4" type="ORF">CDV25_05645</name>
</gene>
<dbReference type="Proteomes" id="UP000244890">
    <property type="component" value="Chromosome"/>
</dbReference>
<evidence type="ECO:0000256" key="1">
    <source>
        <dbReference type="RuleBase" id="RU003847"/>
    </source>
</evidence>
<dbReference type="GO" id="GO:0015969">
    <property type="term" value="P:guanosine tetraphosphate metabolic process"/>
    <property type="evidence" value="ECO:0007669"/>
    <property type="project" value="InterPro"/>
</dbReference>